<dbReference type="Proteomes" id="UP000278962">
    <property type="component" value="Unassembled WGS sequence"/>
</dbReference>
<dbReference type="NCBIfam" id="TIGR00711">
    <property type="entry name" value="efflux_EmrB"/>
    <property type="match status" value="1"/>
</dbReference>
<gene>
    <name evidence="9" type="ORF">C8N24_2327</name>
</gene>
<dbReference type="PANTHER" id="PTHR42718">
    <property type="entry name" value="MAJOR FACILITATOR SUPERFAMILY MULTIDRUG TRANSPORTER MFSC"/>
    <property type="match status" value="1"/>
</dbReference>
<dbReference type="SUPFAM" id="SSF103473">
    <property type="entry name" value="MFS general substrate transporter"/>
    <property type="match status" value="2"/>
</dbReference>
<keyword evidence="3" id="KW-1003">Cell membrane</keyword>
<evidence type="ECO:0000256" key="5">
    <source>
        <dbReference type="ARBA" id="ARBA00022989"/>
    </source>
</evidence>
<dbReference type="InterPro" id="IPR036259">
    <property type="entry name" value="MFS_trans_sf"/>
</dbReference>
<feature type="transmembrane region" description="Helical" evidence="7">
    <location>
        <begin position="109"/>
        <end position="133"/>
    </location>
</feature>
<keyword evidence="2" id="KW-0813">Transport</keyword>
<keyword evidence="5 7" id="KW-1133">Transmembrane helix</keyword>
<feature type="transmembrane region" description="Helical" evidence="7">
    <location>
        <begin position="12"/>
        <end position="34"/>
    </location>
</feature>
<evidence type="ECO:0000256" key="4">
    <source>
        <dbReference type="ARBA" id="ARBA00022692"/>
    </source>
</evidence>
<evidence type="ECO:0000313" key="9">
    <source>
        <dbReference type="EMBL" id="RKQ92478.1"/>
    </source>
</evidence>
<feature type="transmembrane region" description="Helical" evidence="7">
    <location>
        <begin position="301"/>
        <end position="324"/>
    </location>
</feature>
<feature type="transmembrane region" description="Helical" evidence="7">
    <location>
        <begin position="54"/>
        <end position="72"/>
    </location>
</feature>
<dbReference type="Gene3D" id="1.20.1720.10">
    <property type="entry name" value="Multidrug resistance protein D"/>
    <property type="match status" value="1"/>
</dbReference>
<feature type="transmembrane region" description="Helical" evidence="7">
    <location>
        <begin position="228"/>
        <end position="253"/>
    </location>
</feature>
<dbReference type="AlphaFoldDB" id="A0A660LBS7"/>
<dbReference type="EMBL" id="RBIL01000001">
    <property type="protein sequence ID" value="RKQ92478.1"/>
    <property type="molecule type" value="Genomic_DNA"/>
</dbReference>
<reference evidence="9 10" key="1">
    <citation type="submission" date="2018-10" db="EMBL/GenBank/DDBJ databases">
        <title>Genomic Encyclopedia of Archaeal and Bacterial Type Strains, Phase II (KMG-II): from individual species to whole genera.</title>
        <authorList>
            <person name="Goeker M."/>
        </authorList>
    </citation>
    <scope>NUCLEOTIDE SEQUENCE [LARGE SCALE GENOMIC DNA]</scope>
    <source>
        <strain evidence="9 10">DSM 14954</strain>
    </source>
</reference>
<dbReference type="OrthoDB" id="7375466at2"/>
<dbReference type="InterPro" id="IPR011701">
    <property type="entry name" value="MFS"/>
</dbReference>
<feature type="domain" description="Major facilitator superfamily (MFS) profile" evidence="8">
    <location>
        <begin position="17"/>
        <end position="458"/>
    </location>
</feature>
<dbReference type="PROSITE" id="PS50850">
    <property type="entry name" value="MFS"/>
    <property type="match status" value="1"/>
</dbReference>
<protein>
    <submittedName>
        <fullName evidence="9">EmrB/QacA subfamily drug resistance transporter</fullName>
    </submittedName>
</protein>
<feature type="transmembrane region" description="Helical" evidence="7">
    <location>
        <begin position="171"/>
        <end position="191"/>
    </location>
</feature>
<evidence type="ECO:0000313" key="10">
    <source>
        <dbReference type="Proteomes" id="UP000278962"/>
    </source>
</evidence>
<evidence type="ECO:0000256" key="6">
    <source>
        <dbReference type="ARBA" id="ARBA00023136"/>
    </source>
</evidence>
<comment type="subcellular location">
    <subcellularLocation>
        <location evidence="1">Cell membrane</location>
        <topology evidence="1">Multi-pass membrane protein</topology>
    </subcellularLocation>
</comment>
<feature type="transmembrane region" description="Helical" evidence="7">
    <location>
        <begin position="402"/>
        <end position="423"/>
    </location>
</feature>
<feature type="transmembrane region" description="Helical" evidence="7">
    <location>
        <begin position="435"/>
        <end position="454"/>
    </location>
</feature>
<comment type="caution">
    <text evidence="9">The sequence shown here is derived from an EMBL/GenBank/DDBJ whole genome shotgun (WGS) entry which is preliminary data.</text>
</comment>
<evidence type="ECO:0000256" key="3">
    <source>
        <dbReference type="ARBA" id="ARBA00022475"/>
    </source>
</evidence>
<dbReference type="CDD" id="cd17321">
    <property type="entry name" value="MFS_MMR_MDR_like"/>
    <property type="match status" value="1"/>
</dbReference>
<feature type="transmembrane region" description="Helical" evidence="7">
    <location>
        <begin position="366"/>
        <end position="390"/>
    </location>
</feature>
<dbReference type="Gene3D" id="1.20.1250.20">
    <property type="entry name" value="MFS general substrate transporter like domains"/>
    <property type="match status" value="1"/>
</dbReference>
<feature type="transmembrane region" description="Helical" evidence="7">
    <location>
        <begin position="145"/>
        <end position="165"/>
    </location>
</feature>
<evidence type="ECO:0000256" key="1">
    <source>
        <dbReference type="ARBA" id="ARBA00004651"/>
    </source>
</evidence>
<evidence type="ECO:0000256" key="7">
    <source>
        <dbReference type="SAM" id="Phobius"/>
    </source>
</evidence>
<feature type="transmembrane region" description="Helical" evidence="7">
    <location>
        <begin position="274"/>
        <end position="295"/>
    </location>
</feature>
<accession>A0A660LBS7</accession>
<dbReference type="InterPro" id="IPR020846">
    <property type="entry name" value="MFS_dom"/>
</dbReference>
<organism evidence="9 10">
    <name type="scientific">Solirubrobacter pauli</name>
    <dbReference type="NCBI Taxonomy" id="166793"/>
    <lineage>
        <taxon>Bacteria</taxon>
        <taxon>Bacillati</taxon>
        <taxon>Actinomycetota</taxon>
        <taxon>Thermoleophilia</taxon>
        <taxon>Solirubrobacterales</taxon>
        <taxon>Solirubrobacteraceae</taxon>
        <taxon>Solirubrobacter</taxon>
    </lineage>
</organism>
<feature type="transmembrane region" description="Helical" evidence="7">
    <location>
        <begin position="336"/>
        <end position="354"/>
    </location>
</feature>
<dbReference type="RefSeq" id="WP_121250170.1">
    <property type="nucleotide sequence ID" value="NZ_RBIL01000001.1"/>
</dbReference>
<dbReference type="PANTHER" id="PTHR42718:SF48">
    <property type="entry name" value="CONSERVED TWO-DOMAIN MEMBRANE PROTEIN-RELATED"/>
    <property type="match status" value="1"/>
</dbReference>
<keyword evidence="6 7" id="KW-0472">Membrane</keyword>
<proteinExistence type="predicted"/>
<feature type="transmembrane region" description="Helical" evidence="7">
    <location>
        <begin position="84"/>
        <end position="103"/>
    </location>
</feature>
<feature type="transmembrane region" description="Helical" evidence="7">
    <location>
        <begin position="203"/>
        <end position="222"/>
    </location>
</feature>
<dbReference type="GO" id="GO:0005886">
    <property type="term" value="C:plasma membrane"/>
    <property type="evidence" value="ECO:0007669"/>
    <property type="project" value="UniProtKB-SubCell"/>
</dbReference>
<dbReference type="GO" id="GO:0022857">
    <property type="term" value="F:transmembrane transporter activity"/>
    <property type="evidence" value="ECO:0007669"/>
    <property type="project" value="InterPro"/>
</dbReference>
<evidence type="ECO:0000256" key="2">
    <source>
        <dbReference type="ARBA" id="ARBA00022448"/>
    </source>
</evidence>
<keyword evidence="4 7" id="KW-0812">Transmembrane</keyword>
<name>A0A660LBS7_9ACTN</name>
<sequence length="472" mass="48399">MNWLSQLRRADASSGVVLVVVCAAVVLASLDLFIVNVALPDMAEDFGAPGLAELSWVLNGYAIVYAALLLLFGRMAERRRRDLGFLVGVLVFTAASAACAAATSLEALVVFRLVQAAGAALLTPTSLSLILVTTEPSRRPSAVRIWTAVGGAAAALGPVVGGLLVSASWRWVFLVNVPIGLAALVVGWRRLPRVAGHEVPHPDALGAALGTGGIAALTLGLVKAEDWGWASGATIGVLAVAVAALVLFVLHTVRAQNPLVDPALFRGRPFRGAGIAMILFSMAFGAMLLAAVLWAQTAWGWSALQTGLAIAPGPLMVPLFGVLLAGRLIARYGPGVVAGVGTAVFGLGLAWFALEIEIEPDYVGAMLPGMLATGIGVGLTLPTLMATAAGSLPPHAFATGSAVVNTLRQVGLAIGVAILVAILGTQPDLSAFQQGWWVLAGLSWVASLAAFTLLGHTRARSSTTTDRGSVAA</sequence>
<keyword evidence="10" id="KW-1185">Reference proteome</keyword>
<evidence type="ECO:0000259" key="8">
    <source>
        <dbReference type="PROSITE" id="PS50850"/>
    </source>
</evidence>
<dbReference type="InterPro" id="IPR004638">
    <property type="entry name" value="EmrB-like"/>
</dbReference>
<dbReference type="Pfam" id="PF07690">
    <property type="entry name" value="MFS_1"/>
    <property type="match status" value="2"/>
</dbReference>